<keyword evidence="3" id="KW-1185">Reference proteome</keyword>
<dbReference type="Proteomes" id="UP001159363">
    <property type="component" value="Chromosome 1"/>
</dbReference>
<feature type="region of interest" description="Disordered" evidence="1">
    <location>
        <begin position="146"/>
        <end position="168"/>
    </location>
</feature>
<protein>
    <submittedName>
        <fullName evidence="2">Uncharacterized protein</fullName>
    </submittedName>
</protein>
<evidence type="ECO:0000313" key="2">
    <source>
        <dbReference type="EMBL" id="KAJ8897813.1"/>
    </source>
</evidence>
<evidence type="ECO:0000256" key="1">
    <source>
        <dbReference type="SAM" id="MobiDB-lite"/>
    </source>
</evidence>
<evidence type="ECO:0000313" key="3">
    <source>
        <dbReference type="Proteomes" id="UP001159363"/>
    </source>
</evidence>
<organism evidence="2 3">
    <name type="scientific">Dryococelus australis</name>
    <dbReference type="NCBI Taxonomy" id="614101"/>
    <lineage>
        <taxon>Eukaryota</taxon>
        <taxon>Metazoa</taxon>
        <taxon>Ecdysozoa</taxon>
        <taxon>Arthropoda</taxon>
        <taxon>Hexapoda</taxon>
        <taxon>Insecta</taxon>
        <taxon>Pterygota</taxon>
        <taxon>Neoptera</taxon>
        <taxon>Polyneoptera</taxon>
        <taxon>Phasmatodea</taxon>
        <taxon>Verophasmatodea</taxon>
        <taxon>Anareolatae</taxon>
        <taxon>Phasmatidae</taxon>
        <taxon>Eurycanthinae</taxon>
        <taxon>Dryococelus</taxon>
    </lineage>
</organism>
<sequence>MEGITIVGIGKHASGSTLEYIAWRWACTMECGRALPCPRVTEGSTVMSHVITEFWVKPDEVTVHWYTVAQLLLHMYPLEWSDYSPATKANCVRVLLGSLPGFSHVGIMLDDGAGRRVFSGISRFPIIACNPYLTLTSLQPSSTLKTPVSKNRFRQPTASTGTIPTCENPGATPPRIELGFVLVGCEQSNNYATSLRVSGTNNTEYTRSLLHHCNQNIIVSVAVKVIHGTKTYPFKLWLFPNTGEIDPLGQPHIKDRLRTDEVDYQSKGSMDHAPDAKQSSGNQVHDTGQFGGFYIPMKYYRPLVETNMLLQSPLGYRRMHGGHLGFALFAKITLRWKSYPQFLSKPTKMGRFPLNSSEVGTSGHFVSQYAGSGQFVDSKRYPAGTNPDCGV</sequence>
<proteinExistence type="predicted"/>
<comment type="caution">
    <text evidence="2">The sequence shown here is derived from an EMBL/GenBank/DDBJ whole genome shotgun (WGS) entry which is preliminary data.</text>
</comment>
<reference evidence="2 3" key="1">
    <citation type="submission" date="2023-02" db="EMBL/GenBank/DDBJ databases">
        <title>LHISI_Scaffold_Assembly.</title>
        <authorList>
            <person name="Stuart O.P."/>
            <person name="Cleave R."/>
            <person name="Magrath M.J.L."/>
            <person name="Mikheyev A.S."/>
        </authorList>
    </citation>
    <scope>NUCLEOTIDE SEQUENCE [LARGE SCALE GENOMIC DNA]</scope>
    <source>
        <strain evidence="2">Daus_M_001</strain>
        <tissue evidence="2">Leg muscle</tissue>
    </source>
</reference>
<gene>
    <name evidence="2" type="ORF">PR048_003166</name>
</gene>
<dbReference type="EMBL" id="JARBHB010000001">
    <property type="protein sequence ID" value="KAJ8897813.1"/>
    <property type="molecule type" value="Genomic_DNA"/>
</dbReference>
<feature type="compositionally biased region" description="Polar residues" evidence="1">
    <location>
        <begin position="154"/>
        <end position="165"/>
    </location>
</feature>
<accession>A0ABQ9IM81</accession>
<name>A0ABQ9IM81_9NEOP</name>